<feature type="domain" description="LXG" evidence="3">
    <location>
        <begin position="3"/>
        <end position="241"/>
    </location>
</feature>
<keyword evidence="2" id="KW-0472">Membrane</keyword>
<gene>
    <name evidence="4" type="ORF">LG542_04305</name>
</gene>
<organism evidence="4 5">
    <name type="scientific">Latilactobacillus graminis</name>
    <dbReference type="NCBI Taxonomy" id="60519"/>
    <lineage>
        <taxon>Bacteria</taxon>
        <taxon>Bacillati</taxon>
        <taxon>Bacillota</taxon>
        <taxon>Bacilli</taxon>
        <taxon>Lactobacillales</taxon>
        <taxon>Lactobacillaceae</taxon>
        <taxon>Latilactobacillus</taxon>
    </lineage>
</organism>
<dbReference type="Pfam" id="PF04740">
    <property type="entry name" value="LXG"/>
    <property type="match status" value="1"/>
</dbReference>
<dbReference type="PROSITE" id="PS51756">
    <property type="entry name" value="LXG"/>
    <property type="match status" value="1"/>
</dbReference>
<dbReference type="EMBL" id="CP045007">
    <property type="protein sequence ID" value="QFP79498.1"/>
    <property type="molecule type" value="Genomic_DNA"/>
</dbReference>
<keyword evidence="5" id="KW-1185">Reference proteome</keyword>
<protein>
    <recommendedName>
        <fullName evidence="3">LXG domain-containing protein</fullName>
    </recommendedName>
</protein>
<dbReference type="InterPro" id="IPR006829">
    <property type="entry name" value="LXG_dom"/>
</dbReference>
<accession>A0ABX6C7G7</accession>
<evidence type="ECO:0000256" key="2">
    <source>
        <dbReference type="SAM" id="Phobius"/>
    </source>
</evidence>
<name>A0ABX6C7G7_9LACO</name>
<evidence type="ECO:0000259" key="3">
    <source>
        <dbReference type="PROSITE" id="PS51756"/>
    </source>
</evidence>
<keyword evidence="2" id="KW-0812">Transmembrane</keyword>
<keyword evidence="2" id="KW-1133">Transmembrane helix</keyword>
<sequence length="484" mass="52157">MIDMGKYVATEFNELVDSINPKIKALRNQLKSYEGSGQKFVDMDSFKGSGAENAKDYYHSAQIPAAKTFSTLVGDIQKKAKKIQDDFRDNVDANPNAVYDSDFLEDYLSKGKANKKALDQRTREINAAIESSGSDRAEKLKPAAFNEHFDEWEKEVKKAKKKFDDFRLDNAKTWESLEERTKSFEIVIKGFAYSKQHGGATAYSGKTKSMLKTAIRNAKPVSEVEKESGIKKPKNMSQQKYKALVSRAEEAMAHAPKSVKGKKAKQLYKQYLASQLGEAKQKDWDKTVKAVNETANERGTELFVALQKNKNTKMDAVGVTGEALSKVSDVHETTLKSGVAAARYSGAGYTADLSMNSSYLSDIKAIKGIGEVSRTAGSLGKVLSGLGFAGKVLTVGTTTWEDTHGGHTAAYGLGHGATKLAVSSAAMTGAAAAIALIPGVNIAAAGIIATIGVGILASSVLDKVSDKLWNGAHKVKIVNEMVGD</sequence>
<comment type="similarity">
    <text evidence="1">In the N-terminal section; belongs to the LXG family.</text>
</comment>
<evidence type="ECO:0000313" key="4">
    <source>
        <dbReference type="EMBL" id="QFP79498.1"/>
    </source>
</evidence>
<dbReference type="Proteomes" id="UP000326334">
    <property type="component" value="Chromosome"/>
</dbReference>
<reference evidence="4 5" key="1">
    <citation type="submission" date="2019-10" db="EMBL/GenBank/DDBJ databases">
        <title>Genome sequencing of Lactobacillus graminis.</title>
        <authorList>
            <person name="Kim K."/>
        </authorList>
    </citation>
    <scope>NUCLEOTIDE SEQUENCE [LARGE SCALE GENOMIC DNA]</scope>
    <source>
        <strain evidence="4 5">LG542</strain>
    </source>
</reference>
<evidence type="ECO:0000256" key="1">
    <source>
        <dbReference type="ARBA" id="ARBA00034117"/>
    </source>
</evidence>
<evidence type="ECO:0000313" key="5">
    <source>
        <dbReference type="Proteomes" id="UP000326334"/>
    </source>
</evidence>
<proteinExistence type="inferred from homology"/>
<feature type="transmembrane region" description="Helical" evidence="2">
    <location>
        <begin position="430"/>
        <end position="457"/>
    </location>
</feature>